<protein>
    <submittedName>
        <fullName evidence="1">Uncharacterized protein</fullName>
    </submittedName>
</protein>
<evidence type="ECO:0000313" key="1">
    <source>
        <dbReference type="EMBL" id="MBX71587.1"/>
    </source>
</evidence>
<sequence>MQAQAIKCPFRLTFQSATFINMKKALYFSHILSSLFYYMLFGKIELIHLLFTLHLSLSLFLSLPSLCTTAFHCNLSFNST</sequence>
<name>A0A2P2QXB1_RHIMU</name>
<dbReference type="EMBL" id="GGEC01091103">
    <property type="protein sequence ID" value="MBX71587.1"/>
    <property type="molecule type" value="Transcribed_RNA"/>
</dbReference>
<accession>A0A2P2QXB1</accession>
<reference evidence="1" key="1">
    <citation type="submission" date="2018-02" db="EMBL/GenBank/DDBJ databases">
        <title>Rhizophora mucronata_Transcriptome.</title>
        <authorList>
            <person name="Meera S.P."/>
            <person name="Sreeshan A."/>
            <person name="Augustine A."/>
        </authorList>
    </citation>
    <scope>NUCLEOTIDE SEQUENCE</scope>
    <source>
        <tissue evidence="1">Leaf</tissue>
    </source>
</reference>
<dbReference type="AlphaFoldDB" id="A0A2P2QXB1"/>
<organism evidence="1">
    <name type="scientific">Rhizophora mucronata</name>
    <name type="common">Asiatic mangrove</name>
    <dbReference type="NCBI Taxonomy" id="61149"/>
    <lineage>
        <taxon>Eukaryota</taxon>
        <taxon>Viridiplantae</taxon>
        <taxon>Streptophyta</taxon>
        <taxon>Embryophyta</taxon>
        <taxon>Tracheophyta</taxon>
        <taxon>Spermatophyta</taxon>
        <taxon>Magnoliopsida</taxon>
        <taxon>eudicotyledons</taxon>
        <taxon>Gunneridae</taxon>
        <taxon>Pentapetalae</taxon>
        <taxon>rosids</taxon>
        <taxon>fabids</taxon>
        <taxon>Malpighiales</taxon>
        <taxon>Rhizophoraceae</taxon>
        <taxon>Rhizophora</taxon>
    </lineage>
</organism>
<proteinExistence type="predicted"/>